<evidence type="ECO:0000256" key="1">
    <source>
        <dbReference type="SAM" id="MobiDB-lite"/>
    </source>
</evidence>
<sequence>MSSSAFNLKMYPVTKKVEELLAKELFFTELNTTATCLICRQKVLYRVFNMKRHYTVKHAEQYNKYKEEERKVVSDRLHADFNYNRSTGEPELKEESKPGQITTGTSLFIVF</sequence>
<feature type="region of interest" description="Disordered" evidence="1">
    <location>
        <begin position="83"/>
        <end position="105"/>
    </location>
</feature>
<accession>A0A4U5UDS5</accession>
<reference evidence="2 3" key="1">
    <citation type="submission" date="2019-01" db="EMBL/GenBank/DDBJ databases">
        <title>Genome Assembly of Collichthys lucidus.</title>
        <authorList>
            <person name="Cai M."/>
            <person name="Xiao S."/>
        </authorList>
    </citation>
    <scope>NUCLEOTIDE SEQUENCE [LARGE SCALE GENOMIC DNA]</scope>
    <source>
        <strain evidence="2">JT15FE1705JMU</strain>
        <tissue evidence="2">Muscle</tissue>
    </source>
</reference>
<proteinExistence type="predicted"/>
<feature type="compositionally biased region" description="Basic and acidic residues" evidence="1">
    <location>
        <begin position="88"/>
        <end position="97"/>
    </location>
</feature>
<organism evidence="2 3">
    <name type="scientific">Collichthys lucidus</name>
    <name type="common">Big head croaker</name>
    <name type="synonym">Sciaena lucida</name>
    <dbReference type="NCBI Taxonomy" id="240159"/>
    <lineage>
        <taxon>Eukaryota</taxon>
        <taxon>Metazoa</taxon>
        <taxon>Chordata</taxon>
        <taxon>Craniata</taxon>
        <taxon>Vertebrata</taxon>
        <taxon>Euteleostomi</taxon>
        <taxon>Actinopterygii</taxon>
        <taxon>Neopterygii</taxon>
        <taxon>Teleostei</taxon>
        <taxon>Neoteleostei</taxon>
        <taxon>Acanthomorphata</taxon>
        <taxon>Eupercaria</taxon>
        <taxon>Sciaenidae</taxon>
        <taxon>Collichthys</taxon>
    </lineage>
</organism>
<protein>
    <submittedName>
        <fullName evidence="2">General transcription factor II-I repeat domain-containing protein 2</fullName>
    </submittedName>
</protein>
<dbReference type="AlphaFoldDB" id="A0A4U5UDS5"/>
<dbReference type="Proteomes" id="UP000298787">
    <property type="component" value="Chromosome 6"/>
</dbReference>
<keyword evidence="3" id="KW-1185">Reference proteome</keyword>
<evidence type="ECO:0000313" key="2">
    <source>
        <dbReference type="EMBL" id="TKS72170.1"/>
    </source>
</evidence>
<dbReference type="EMBL" id="CM014083">
    <property type="protein sequence ID" value="TKS72170.1"/>
    <property type="molecule type" value="Genomic_DNA"/>
</dbReference>
<name>A0A4U5UDS5_COLLU</name>
<gene>
    <name evidence="2" type="ORF">D9C73_006243</name>
</gene>
<evidence type="ECO:0000313" key="3">
    <source>
        <dbReference type="Proteomes" id="UP000298787"/>
    </source>
</evidence>